<dbReference type="SMART" id="SM00382">
    <property type="entry name" value="AAA"/>
    <property type="match status" value="2"/>
</dbReference>
<dbReference type="EMBL" id="JAVDDT010000009">
    <property type="protein sequence ID" value="MDQ2070701.1"/>
    <property type="molecule type" value="Genomic_DNA"/>
</dbReference>
<keyword evidence="14" id="KW-1185">Reference proteome</keyword>
<feature type="domain" description="ABC transporter" evidence="12">
    <location>
        <begin position="304"/>
        <end position="533"/>
    </location>
</feature>
<dbReference type="PROSITE" id="PS00211">
    <property type="entry name" value="ABC_TRANSPORTER_1"/>
    <property type="match status" value="2"/>
</dbReference>
<dbReference type="PANTHER" id="PTHR42855:SF1">
    <property type="entry name" value="ABC TRANSPORTER DOMAIN-CONTAINING PROTEIN"/>
    <property type="match status" value="1"/>
</dbReference>
<evidence type="ECO:0000256" key="5">
    <source>
        <dbReference type="ARBA" id="ARBA00022801"/>
    </source>
</evidence>
<evidence type="ECO:0000256" key="3">
    <source>
        <dbReference type="ARBA" id="ARBA00022741"/>
    </source>
</evidence>
<evidence type="ECO:0000256" key="8">
    <source>
        <dbReference type="ARBA" id="ARBA00023204"/>
    </source>
</evidence>
<dbReference type="InterPro" id="IPR027417">
    <property type="entry name" value="P-loop_NTPase"/>
</dbReference>
<feature type="domain" description="ABC transporter" evidence="12">
    <location>
        <begin position="5"/>
        <end position="250"/>
    </location>
</feature>
<evidence type="ECO:0000256" key="9">
    <source>
        <dbReference type="HAMAP-Rule" id="MF_00848"/>
    </source>
</evidence>
<dbReference type="Pfam" id="PF12848">
    <property type="entry name" value="ABC_tran_Xtn"/>
    <property type="match status" value="1"/>
</dbReference>
<accession>A0ABU0W9M6</accession>
<dbReference type="InterPro" id="IPR032781">
    <property type="entry name" value="ABC_tran_Xtn"/>
</dbReference>
<organism evidence="13 14">
    <name type="scientific">Natronospira bacteriovora</name>
    <dbReference type="NCBI Taxonomy" id="3069753"/>
    <lineage>
        <taxon>Bacteria</taxon>
        <taxon>Pseudomonadati</taxon>
        <taxon>Pseudomonadota</taxon>
        <taxon>Gammaproteobacteria</taxon>
        <taxon>Natronospirales</taxon>
        <taxon>Natronospiraceae</taxon>
        <taxon>Natronospira</taxon>
    </lineage>
</organism>
<dbReference type="PROSITE" id="PS50893">
    <property type="entry name" value="ABC_TRANSPORTER_2"/>
    <property type="match status" value="2"/>
</dbReference>
<evidence type="ECO:0000256" key="6">
    <source>
        <dbReference type="ARBA" id="ARBA00022840"/>
    </source>
</evidence>
<sequence>MQPLLQLDKLSLAYGPQILLDHADLTLQEGRRVALLGRNGAGKSTLMRVIAGQLNPDDGSLWCRPGLRLAYLEQPLPEAESLSVTEYVAGGLGKEAELLKRYHQLAQDGSEQALNELAHVQQELEASNGWAIQQRIEQTLTRLDLNGEASMQSLSGGWRRRASLARALVSDPDVLLLDEPTNHLDILSIEWLEGFLKAFPGTLLFVTHDRAFLRNLATDILELDRGHLTLWPGDYEQYEREREHRLEVEARHQAEFDRKLAQEETWIRQGIKARRTRNEGRVRALKAMREERRQRRELQGKARFDVQDAERSGKLVIEARELAHRQGQWALKPLDLRVMRGDKLALVGPNGCGKTTLLRLLLGDIAPEQGAVRLGTNLEVAYFDQQRAALKPGMTPIDFVGEGRDFISINGQSRHVISYLEDFLFAPDQARAPIDKLSGGESNRLMLARLFSQPANLLVLDEPTNDLDLETLELLEDRLVSYQGTLLVVSHDRDFIDQVATSVLAFEGPGEVREYVGGYSDWRDQGGSMETWLQAQQAGGTRTVADDTTPPRQQTSQKKPGKLSYKLQRELDALPAEIEALESRLAELQKAVSDPAFYQQEQPVVREQLKAMEDTEMELERKTERWLELEERREAGR</sequence>
<feature type="coiled-coil region" evidence="9">
    <location>
        <begin position="571"/>
        <end position="632"/>
    </location>
</feature>
<dbReference type="EC" id="3.6.1.-" evidence="9"/>
<evidence type="ECO:0000256" key="1">
    <source>
        <dbReference type="ARBA" id="ARBA00022490"/>
    </source>
</evidence>
<dbReference type="InterPro" id="IPR017871">
    <property type="entry name" value="ABC_transporter-like_CS"/>
</dbReference>
<proteinExistence type="inferred from homology"/>
<keyword evidence="9" id="KW-0175">Coiled coil</keyword>
<keyword evidence="7 9" id="KW-0238">DNA-binding</keyword>
<protein>
    <recommendedName>
        <fullName evidence="9">ATP-binding protein Uup</fullName>
        <ecNumber evidence="9">3.6.1.-</ecNumber>
    </recommendedName>
</protein>
<evidence type="ECO:0000313" key="14">
    <source>
        <dbReference type="Proteomes" id="UP001239019"/>
    </source>
</evidence>
<dbReference type="InterPro" id="IPR001763">
    <property type="entry name" value="Rhodanese-like_dom"/>
</dbReference>
<feature type="region of interest" description="Disordered" evidence="10">
    <location>
        <begin position="538"/>
        <end position="562"/>
    </location>
</feature>
<dbReference type="InterPro" id="IPR037118">
    <property type="entry name" value="Val-tRNA_synth_C_sf"/>
</dbReference>
<evidence type="ECO:0000256" key="4">
    <source>
        <dbReference type="ARBA" id="ARBA00022763"/>
    </source>
</evidence>
<dbReference type="Gene3D" id="1.10.287.380">
    <property type="entry name" value="Valyl-tRNA synthetase, C-terminal domain"/>
    <property type="match status" value="1"/>
</dbReference>
<dbReference type="Pfam" id="PF16326">
    <property type="entry name" value="ABC_tran_CTD"/>
    <property type="match status" value="1"/>
</dbReference>
<evidence type="ECO:0000256" key="10">
    <source>
        <dbReference type="SAM" id="MobiDB-lite"/>
    </source>
</evidence>
<dbReference type="InterPro" id="IPR003593">
    <property type="entry name" value="AAA+_ATPase"/>
</dbReference>
<keyword evidence="1 9" id="KW-0963">Cytoplasm</keyword>
<evidence type="ECO:0000313" key="13">
    <source>
        <dbReference type="EMBL" id="MDQ2070701.1"/>
    </source>
</evidence>
<dbReference type="GO" id="GO:0005524">
    <property type="term" value="F:ATP binding"/>
    <property type="evidence" value="ECO:0007669"/>
    <property type="project" value="UniProtKB-KW"/>
</dbReference>
<dbReference type="CDD" id="cd03221">
    <property type="entry name" value="ABCF_EF-3"/>
    <property type="match status" value="2"/>
</dbReference>
<reference evidence="13 14" key="1">
    <citation type="submission" date="2023-08" db="EMBL/GenBank/DDBJ databases">
        <title>Whole-genome sequencing of halo(alkali)philic microorganisms from hypersaline lakes.</title>
        <authorList>
            <person name="Sorokin D.Y."/>
            <person name="Abbas B."/>
            <person name="Merkel A.Y."/>
        </authorList>
    </citation>
    <scope>NUCLEOTIDE SEQUENCE [LARGE SCALE GENOMIC DNA]</scope>
    <source>
        <strain evidence="13 14">AB-CW4</strain>
    </source>
</reference>
<keyword evidence="3 9" id="KW-0547">Nucleotide-binding</keyword>
<keyword evidence="6 9" id="KW-0067">ATP-binding</keyword>
<dbReference type="Pfam" id="PF00005">
    <property type="entry name" value="ABC_tran"/>
    <property type="match status" value="2"/>
</dbReference>
<evidence type="ECO:0000256" key="7">
    <source>
        <dbReference type="ARBA" id="ARBA00023125"/>
    </source>
</evidence>
<feature type="domain" description="Rhodanese" evidence="11">
    <location>
        <begin position="498"/>
        <end position="531"/>
    </location>
</feature>
<comment type="caution">
    <text evidence="13">The sequence shown here is derived from an EMBL/GenBank/DDBJ whole genome shotgun (WGS) entry which is preliminary data.</text>
</comment>
<dbReference type="Proteomes" id="UP001239019">
    <property type="component" value="Unassembled WGS sequence"/>
</dbReference>
<comment type="subcellular location">
    <subcellularLocation>
        <location evidence="9">Cytoplasm</location>
    </subcellularLocation>
    <text evidence="9">Associates with ribosomes.</text>
</comment>
<evidence type="ECO:0000256" key="2">
    <source>
        <dbReference type="ARBA" id="ARBA00022737"/>
    </source>
</evidence>
<name>A0ABU0W9M6_9GAMM</name>
<dbReference type="HAMAP" id="MF_00848">
    <property type="entry name" value="Uup"/>
    <property type="match status" value="1"/>
</dbReference>
<comment type="catalytic activity">
    <reaction evidence="9">
        <text>ATP + H2O = ADP + phosphate + H(+)</text>
        <dbReference type="Rhea" id="RHEA:13065"/>
        <dbReference type="ChEBI" id="CHEBI:15377"/>
        <dbReference type="ChEBI" id="CHEBI:15378"/>
        <dbReference type="ChEBI" id="CHEBI:30616"/>
        <dbReference type="ChEBI" id="CHEBI:43474"/>
        <dbReference type="ChEBI" id="CHEBI:456216"/>
    </reaction>
</comment>
<keyword evidence="5 9" id="KW-0378">Hydrolase</keyword>
<dbReference type="RefSeq" id="WP_306729199.1">
    <property type="nucleotide sequence ID" value="NZ_JAVDDT010000009.1"/>
</dbReference>
<dbReference type="InterPro" id="IPR051309">
    <property type="entry name" value="ABCF_ATPase"/>
</dbReference>
<dbReference type="Gene3D" id="3.40.50.300">
    <property type="entry name" value="P-loop containing nucleotide triphosphate hydrolases"/>
    <property type="match status" value="2"/>
</dbReference>
<dbReference type="SUPFAM" id="SSF52540">
    <property type="entry name" value="P-loop containing nucleoside triphosphate hydrolases"/>
    <property type="match status" value="2"/>
</dbReference>
<feature type="binding site" evidence="9">
    <location>
        <begin position="37"/>
        <end position="44"/>
    </location>
    <ligand>
        <name>ATP</name>
        <dbReference type="ChEBI" id="CHEBI:30616"/>
        <label>1</label>
    </ligand>
</feature>
<keyword evidence="8 9" id="KW-0234">DNA repair</keyword>
<keyword evidence="4 9" id="KW-0227">DNA damage</keyword>
<dbReference type="InterPro" id="IPR032524">
    <property type="entry name" value="ABC_tran_C"/>
</dbReference>
<feature type="binding site" evidence="9">
    <location>
        <begin position="348"/>
        <end position="355"/>
    </location>
    <ligand>
        <name>ATP</name>
        <dbReference type="ChEBI" id="CHEBI:30616"/>
        <label>2</label>
    </ligand>
</feature>
<comment type="function">
    <text evidence="9">Probably plays a role in ribosome assembly or function. May be involved in resolution of branched DNA intermediates that result from template switching in postreplication gaps. Binds DNA and has ATPase activity.</text>
</comment>
<gene>
    <name evidence="9" type="primary">uup</name>
    <name evidence="13" type="ORF">RBH19_12545</name>
</gene>
<dbReference type="PANTHER" id="PTHR42855">
    <property type="entry name" value="ABC TRANSPORTER ATP-BINDING SUBUNIT"/>
    <property type="match status" value="1"/>
</dbReference>
<evidence type="ECO:0000259" key="11">
    <source>
        <dbReference type="PROSITE" id="PS50206"/>
    </source>
</evidence>
<evidence type="ECO:0000259" key="12">
    <source>
        <dbReference type="PROSITE" id="PS50893"/>
    </source>
</evidence>
<dbReference type="InterPro" id="IPR003439">
    <property type="entry name" value="ABC_transporter-like_ATP-bd"/>
</dbReference>
<dbReference type="InterPro" id="IPR043686">
    <property type="entry name" value="Uup"/>
</dbReference>
<comment type="similarity">
    <text evidence="9">Belongs to the ABC transporter superfamily. ABCF family. Uup subfamily.</text>
</comment>
<keyword evidence="2 9" id="KW-0677">Repeat</keyword>
<dbReference type="PROSITE" id="PS50206">
    <property type="entry name" value="RHODANESE_3"/>
    <property type="match status" value="1"/>
</dbReference>